<accession>A0A9Q3HX42</accession>
<dbReference type="Proteomes" id="UP000765509">
    <property type="component" value="Unassembled WGS sequence"/>
</dbReference>
<feature type="compositionally biased region" description="Basic and acidic residues" evidence="1">
    <location>
        <begin position="153"/>
        <end position="165"/>
    </location>
</feature>
<evidence type="ECO:0000313" key="3">
    <source>
        <dbReference type="Proteomes" id="UP000765509"/>
    </source>
</evidence>
<feature type="compositionally biased region" description="Polar residues" evidence="1">
    <location>
        <begin position="170"/>
        <end position="179"/>
    </location>
</feature>
<evidence type="ECO:0000256" key="1">
    <source>
        <dbReference type="SAM" id="MobiDB-lite"/>
    </source>
</evidence>
<sequence length="664" mass="77484">MDVDKEEARPNKEVPSLPQERHIWRMPELPPIPQGLNHFQVEAIEIYQCQYKNWFRAAKEEEWEICPSLWQGAMNSYLHIKRFLGQEKTIELLGGWSPLSCKDKVKKIKNWLKNQSLLSIDQKKEPEMTPALETEAPVASTSSRSVQRQAQRTSEEAERSQEPSRKGQRQSKLAQTLPTRVQDPQIGAFSSGQCVQHGQNSHGIHSQGAGKDEQDFSTQIIDEIHFVKSSIDVELGKFDAKLNKIILDISELKRNDKKYTEWYELTNVKIDSIINSCSRIESKFQVQNDEMEDLSILNINDQLRILKYQVLQITKNTHQFATHLGKSDSERQKLKNEIIANVEIIHRNYESHMPRHSTPLTEEKPSVKESLTPLLGENVTSAKDIPKLEEWPTFSGEGEYNHIELIRTINMLWGDFHIPDELHCLYTKTEKKWYYKMRIGHRRQDWSWWKSEVINKWAKNSWRFKMENVFESSIFNSEKDKTLTSFFKQKDRLFALHPDMSDTMINMKILRKLGGELEHAIKCRCEESCSKEDYINAMEDIITRKRTFKTWIKISMESKMVPKISNEDRKPERPVLKCNKCGSTSHLADTCTKKTKNNEINVIEEVQSTEEKEESDIESEVLEDTPVEDYPIEKITAFFEVTEVHTHLPQYSEDCHNLINIQDA</sequence>
<evidence type="ECO:0008006" key="4">
    <source>
        <dbReference type="Google" id="ProtNLM"/>
    </source>
</evidence>
<protein>
    <recommendedName>
        <fullName evidence="4">CCHC-type domain-containing protein</fullName>
    </recommendedName>
</protein>
<gene>
    <name evidence="2" type="ORF">O181_057899</name>
</gene>
<feature type="compositionally biased region" description="Polar residues" evidence="1">
    <location>
        <begin position="139"/>
        <end position="152"/>
    </location>
</feature>
<feature type="compositionally biased region" description="Polar residues" evidence="1">
    <location>
        <begin position="188"/>
        <end position="204"/>
    </location>
</feature>
<reference evidence="2" key="1">
    <citation type="submission" date="2021-03" db="EMBL/GenBank/DDBJ databases">
        <title>Draft genome sequence of rust myrtle Austropuccinia psidii MF-1, a brazilian biotype.</title>
        <authorList>
            <person name="Quecine M.C."/>
            <person name="Pachon D.M.R."/>
            <person name="Bonatelli M.L."/>
            <person name="Correr F.H."/>
            <person name="Franceschini L.M."/>
            <person name="Leite T.F."/>
            <person name="Margarido G.R.A."/>
            <person name="Almeida C.A."/>
            <person name="Ferrarezi J.A."/>
            <person name="Labate C.A."/>
        </authorList>
    </citation>
    <scope>NUCLEOTIDE SEQUENCE</scope>
    <source>
        <strain evidence="2">MF-1</strain>
    </source>
</reference>
<feature type="region of interest" description="Disordered" evidence="1">
    <location>
        <begin position="122"/>
        <end position="211"/>
    </location>
</feature>
<dbReference type="AlphaFoldDB" id="A0A9Q3HX42"/>
<proteinExistence type="predicted"/>
<evidence type="ECO:0000313" key="2">
    <source>
        <dbReference type="EMBL" id="MBW0518184.1"/>
    </source>
</evidence>
<keyword evidence="3" id="KW-1185">Reference proteome</keyword>
<comment type="caution">
    <text evidence="2">The sequence shown here is derived from an EMBL/GenBank/DDBJ whole genome shotgun (WGS) entry which is preliminary data.</text>
</comment>
<organism evidence="2 3">
    <name type="scientific">Austropuccinia psidii MF-1</name>
    <dbReference type="NCBI Taxonomy" id="1389203"/>
    <lineage>
        <taxon>Eukaryota</taxon>
        <taxon>Fungi</taxon>
        <taxon>Dikarya</taxon>
        <taxon>Basidiomycota</taxon>
        <taxon>Pucciniomycotina</taxon>
        <taxon>Pucciniomycetes</taxon>
        <taxon>Pucciniales</taxon>
        <taxon>Sphaerophragmiaceae</taxon>
        <taxon>Austropuccinia</taxon>
    </lineage>
</organism>
<name>A0A9Q3HX42_9BASI</name>
<dbReference type="EMBL" id="AVOT02026468">
    <property type="protein sequence ID" value="MBW0518184.1"/>
    <property type="molecule type" value="Genomic_DNA"/>
</dbReference>